<accession>D8TNL2</accession>
<organism evidence="6">
    <name type="scientific">Volvox carteri f. nagariensis</name>
    <dbReference type="NCBI Taxonomy" id="3068"/>
    <lineage>
        <taxon>Eukaryota</taxon>
        <taxon>Viridiplantae</taxon>
        <taxon>Chlorophyta</taxon>
        <taxon>core chlorophytes</taxon>
        <taxon>Chlorophyceae</taxon>
        <taxon>CS clade</taxon>
        <taxon>Chlamydomonadales</taxon>
        <taxon>Volvocaceae</taxon>
        <taxon>Volvox</taxon>
    </lineage>
</organism>
<feature type="region of interest" description="Disordered" evidence="3">
    <location>
        <begin position="202"/>
        <end position="242"/>
    </location>
</feature>
<evidence type="ECO:0000313" key="6">
    <source>
        <dbReference type="Proteomes" id="UP000001058"/>
    </source>
</evidence>
<dbReference type="EMBL" id="GL378329">
    <property type="protein sequence ID" value="EFJ50863.1"/>
    <property type="molecule type" value="Genomic_DNA"/>
</dbReference>
<evidence type="ECO:0000259" key="4">
    <source>
        <dbReference type="PROSITE" id="PS00028"/>
    </source>
</evidence>
<dbReference type="InterPro" id="IPR006598">
    <property type="entry name" value="CAP10"/>
</dbReference>
<feature type="region of interest" description="Disordered" evidence="3">
    <location>
        <begin position="1"/>
        <end position="28"/>
    </location>
</feature>
<feature type="domain" description="C2H2-type" evidence="4">
    <location>
        <begin position="250"/>
        <end position="271"/>
    </location>
</feature>
<keyword evidence="2" id="KW-0808">Transferase</keyword>
<dbReference type="InterPro" id="IPR013087">
    <property type="entry name" value="Znf_C2H2_type"/>
</dbReference>
<feature type="region of interest" description="Disordered" evidence="3">
    <location>
        <begin position="66"/>
        <end position="95"/>
    </location>
</feature>
<dbReference type="PANTHER" id="PTHR12203">
    <property type="entry name" value="KDEL LYS-ASP-GLU-LEU CONTAINING - RELATED"/>
    <property type="match status" value="1"/>
</dbReference>
<feature type="compositionally biased region" description="Polar residues" evidence="3">
    <location>
        <begin position="202"/>
        <end position="212"/>
    </location>
</feature>
<gene>
    <name evidence="5" type="ORF">VOLCADRAFT_103644</name>
</gene>
<dbReference type="PANTHER" id="PTHR12203:SF35">
    <property type="entry name" value="PROTEIN O-GLUCOSYLTRANSFERASE 1"/>
    <property type="match status" value="1"/>
</dbReference>
<dbReference type="Proteomes" id="UP000001058">
    <property type="component" value="Unassembled WGS sequence"/>
</dbReference>
<protein>
    <recommendedName>
        <fullName evidence="4">C2H2-type domain-containing protein</fullName>
    </recommendedName>
</protein>
<evidence type="ECO:0000256" key="3">
    <source>
        <dbReference type="SAM" id="MobiDB-lite"/>
    </source>
</evidence>
<feature type="region of interest" description="Disordered" evidence="3">
    <location>
        <begin position="458"/>
        <end position="495"/>
    </location>
</feature>
<evidence type="ECO:0000256" key="1">
    <source>
        <dbReference type="ARBA" id="ARBA00010118"/>
    </source>
</evidence>
<proteinExistence type="inferred from homology"/>
<comment type="similarity">
    <text evidence="1">Belongs to the glycosyltransferase 90 family.</text>
</comment>
<dbReference type="AlphaFoldDB" id="D8TNL2"/>
<dbReference type="RefSeq" id="XP_002947875.1">
    <property type="nucleotide sequence ID" value="XM_002947829.1"/>
</dbReference>
<evidence type="ECO:0000256" key="2">
    <source>
        <dbReference type="ARBA" id="ARBA00022679"/>
    </source>
</evidence>
<dbReference type="KEGG" id="vcn:VOLCADRAFT_103644"/>
<keyword evidence="6" id="KW-1185">Reference proteome</keyword>
<feature type="region of interest" description="Disordered" evidence="3">
    <location>
        <begin position="387"/>
        <end position="414"/>
    </location>
</feature>
<dbReference type="SMART" id="SM00672">
    <property type="entry name" value="CAP10"/>
    <property type="match status" value="1"/>
</dbReference>
<feature type="compositionally biased region" description="Polar residues" evidence="3">
    <location>
        <begin position="1"/>
        <end position="15"/>
    </location>
</feature>
<dbReference type="PROSITE" id="PS00028">
    <property type="entry name" value="ZINC_FINGER_C2H2_1"/>
    <property type="match status" value="1"/>
</dbReference>
<name>D8TNL2_VOLCA</name>
<dbReference type="Pfam" id="PF05686">
    <property type="entry name" value="Glyco_transf_90"/>
    <property type="match status" value="1"/>
</dbReference>
<reference evidence="5 6" key="1">
    <citation type="journal article" date="2010" name="Science">
        <title>Genomic analysis of organismal complexity in the multicellular green alga Volvox carteri.</title>
        <authorList>
            <person name="Prochnik S.E."/>
            <person name="Umen J."/>
            <person name="Nedelcu A.M."/>
            <person name="Hallmann A."/>
            <person name="Miller S.M."/>
            <person name="Nishii I."/>
            <person name="Ferris P."/>
            <person name="Kuo A."/>
            <person name="Mitros T."/>
            <person name="Fritz-Laylin L.K."/>
            <person name="Hellsten U."/>
            <person name="Chapman J."/>
            <person name="Simakov O."/>
            <person name="Rensing S.A."/>
            <person name="Terry A."/>
            <person name="Pangilinan J."/>
            <person name="Kapitonov V."/>
            <person name="Jurka J."/>
            <person name="Salamov A."/>
            <person name="Shapiro H."/>
            <person name="Schmutz J."/>
            <person name="Grimwood J."/>
            <person name="Lindquist E."/>
            <person name="Lucas S."/>
            <person name="Grigoriev I.V."/>
            <person name="Schmitt R."/>
            <person name="Kirk D."/>
            <person name="Rokhsar D.S."/>
        </authorList>
    </citation>
    <scope>NUCLEOTIDE SEQUENCE [LARGE SCALE GENOMIC DNA]</scope>
    <source>
        <strain evidence="6">f. Nagariensis / Eve</strain>
    </source>
</reference>
<feature type="compositionally biased region" description="Gly residues" evidence="3">
    <location>
        <begin position="398"/>
        <end position="408"/>
    </location>
</feature>
<dbReference type="InParanoid" id="D8TNL2"/>
<dbReference type="GO" id="GO:0016740">
    <property type="term" value="F:transferase activity"/>
    <property type="evidence" value="ECO:0007669"/>
    <property type="project" value="UniProtKB-KW"/>
</dbReference>
<dbReference type="eggNOG" id="KOG2458">
    <property type="taxonomic scope" value="Eukaryota"/>
</dbReference>
<evidence type="ECO:0000313" key="5">
    <source>
        <dbReference type="EMBL" id="EFJ50863.1"/>
    </source>
</evidence>
<dbReference type="InterPro" id="IPR051091">
    <property type="entry name" value="O-Glucosyltr/Glycosyltrsf_90"/>
</dbReference>
<sequence length="939" mass="102012">MSWQELSYNRSQKGNYASGAGDQAVDGSTVDAQASKTLPPLLQRRPSIPQLIVLWDLESVKPFTQQHRPGSVDLASDTEQQQHQQQRARAGTLSGRATRLAAAGLPGAGSSPDLIGALDQLCRTLMQYGTLHAVHLFLRESTLGKAPVLRRQVEQLHTWVGLREEGADEATQEQSKKHKAAGIGANADGSVADSLANPSSVTLGTSLDSGDSASGRGLQGRLKAGGGSKGLGARRRPSSMLPLSDDVHDCPMCRSAYPSRLDLLRHFAAAHQGPLLAATAADTRTQIMWTRGRPVGLPVGLPHNDPRAGAAAGSDSVASSDILTEKVVVNPEEFAYARELLMHGRHLDGILAAAPVAVHSVNPGAAASADANCSVPDQASPRLGRLTQAQPINASKPGGTGGSGGRGGSRAPRTLSRCGLHMHLVPSGQPAEAAAEALRQVADALALEQASLAAASLARRRGSGGARSPTQRGAGRAAEPQGRGRKGARKGSEDQEVEDAPVVCVCIVSDAEGLDQTLADLRQQDVLAMAVTRVSRVPSADVSLSMLKDTKAWGEKGITEDLSQRILIKNGTVYVTNLMPTNGFGAIELIGFLVELYETSQVYHLPDVEFSYWHDDNAPAESSRNGDGWSWPFPPHGLPPILAWSKAEQHGAVLVPYSGAFRCPRDSFDALMGSVQRISETPWDVRVPIAFGRWNIFCAWYYRGPHIMQDGKPSPCPREHYSDLYYKRSDVLLTAALNRNLTNGQMAEPVSLHDQNKYKYIVSTDGWSISSKFDKYLLLGSLVLKAEGLTYGFYYPAIKPFEHYVPIMYKHENDIIDMLEWAKSHDAEAEQIAMNAQRFAMRNLNRNARLCYIFRLITELSKQMKYEVSCHRRPVCVPLVEEIKFLSKHGATATKCRYQEVLAQYAHDDPDGKPGFSGYEELKQQHEAIPLHILFGRRR</sequence>
<dbReference type="GeneID" id="9621209"/>
<dbReference type="OrthoDB" id="202415at2759"/>